<dbReference type="Gene3D" id="3.30.420.10">
    <property type="entry name" value="Ribonuclease H-like superfamily/Ribonuclease H"/>
    <property type="match status" value="1"/>
</dbReference>
<evidence type="ECO:0000313" key="2">
    <source>
        <dbReference type="Proteomes" id="UP001420932"/>
    </source>
</evidence>
<sequence>MQERFDTQLRFSIAFHSHTDGKSEWLIQILEDMLRSCVLEYGGFWEKYISLCKFSYNNNYQSSIGMMPFEALYGRPCRAPSCWSEPEVLTELGPQIVRDHTEAVEQIHQKLKAAQNRQKSYYDLYHRVVEYNVGDWVYLKVSPRKTIVHIWVERKTLS</sequence>
<dbReference type="AlphaFoldDB" id="A0AAP0EG60"/>
<comment type="caution">
    <text evidence="1">The sequence shown here is derived from an EMBL/GenBank/DDBJ whole genome shotgun (WGS) entry which is preliminary data.</text>
</comment>
<dbReference type="GO" id="GO:0003676">
    <property type="term" value="F:nucleic acid binding"/>
    <property type="evidence" value="ECO:0007669"/>
    <property type="project" value="InterPro"/>
</dbReference>
<protein>
    <recommendedName>
        <fullName evidence="3">Integrase catalytic domain-containing protein</fullName>
    </recommendedName>
</protein>
<dbReference type="EMBL" id="JBBNAF010000012">
    <property type="protein sequence ID" value="KAK9092860.1"/>
    <property type="molecule type" value="Genomic_DNA"/>
</dbReference>
<dbReference type="InterPro" id="IPR012337">
    <property type="entry name" value="RNaseH-like_sf"/>
</dbReference>
<dbReference type="PANTHER" id="PTHR45835">
    <property type="entry name" value="YALI0A06105P"/>
    <property type="match status" value="1"/>
</dbReference>
<proteinExistence type="predicted"/>
<evidence type="ECO:0008006" key="3">
    <source>
        <dbReference type="Google" id="ProtNLM"/>
    </source>
</evidence>
<dbReference type="SUPFAM" id="SSF53098">
    <property type="entry name" value="Ribonuclease H-like"/>
    <property type="match status" value="1"/>
</dbReference>
<evidence type="ECO:0000313" key="1">
    <source>
        <dbReference type="EMBL" id="KAK9092860.1"/>
    </source>
</evidence>
<dbReference type="PANTHER" id="PTHR45835:SF99">
    <property type="entry name" value="CHROMO DOMAIN-CONTAINING PROTEIN-RELATED"/>
    <property type="match status" value="1"/>
</dbReference>
<dbReference type="Proteomes" id="UP001420932">
    <property type="component" value="Unassembled WGS sequence"/>
</dbReference>
<keyword evidence="2" id="KW-1185">Reference proteome</keyword>
<name>A0AAP0EG60_9MAGN</name>
<gene>
    <name evidence="1" type="ORF">Syun_027771</name>
</gene>
<accession>A0AAP0EG60</accession>
<dbReference type="InterPro" id="IPR036397">
    <property type="entry name" value="RNaseH_sf"/>
</dbReference>
<reference evidence="1 2" key="1">
    <citation type="submission" date="2024-01" db="EMBL/GenBank/DDBJ databases">
        <title>Genome assemblies of Stephania.</title>
        <authorList>
            <person name="Yang L."/>
        </authorList>
    </citation>
    <scope>NUCLEOTIDE SEQUENCE [LARGE SCALE GENOMIC DNA]</scope>
    <source>
        <strain evidence="1">YNDBR</strain>
        <tissue evidence="1">Leaf</tissue>
    </source>
</reference>
<organism evidence="1 2">
    <name type="scientific">Stephania yunnanensis</name>
    <dbReference type="NCBI Taxonomy" id="152371"/>
    <lineage>
        <taxon>Eukaryota</taxon>
        <taxon>Viridiplantae</taxon>
        <taxon>Streptophyta</taxon>
        <taxon>Embryophyta</taxon>
        <taxon>Tracheophyta</taxon>
        <taxon>Spermatophyta</taxon>
        <taxon>Magnoliopsida</taxon>
        <taxon>Ranunculales</taxon>
        <taxon>Menispermaceae</taxon>
        <taxon>Menispermoideae</taxon>
        <taxon>Cissampelideae</taxon>
        <taxon>Stephania</taxon>
    </lineage>
</organism>